<accession>A0ABS4PYI3</accession>
<dbReference type="EMBL" id="JAGGMS010000001">
    <property type="protein sequence ID" value="MBP2184491.1"/>
    <property type="molecule type" value="Genomic_DNA"/>
</dbReference>
<evidence type="ECO:0000256" key="1">
    <source>
        <dbReference type="ARBA" id="ARBA00023125"/>
    </source>
</evidence>
<dbReference type="PROSITE" id="PS50977">
    <property type="entry name" value="HTH_TETR_2"/>
    <property type="match status" value="1"/>
</dbReference>
<evidence type="ECO:0000256" key="2">
    <source>
        <dbReference type="PROSITE-ProRule" id="PRU00335"/>
    </source>
</evidence>
<keyword evidence="5" id="KW-1185">Reference proteome</keyword>
<dbReference type="SUPFAM" id="SSF48498">
    <property type="entry name" value="Tetracyclin repressor-like, C-terminal domain"/>
    <property type="match status" value="1"/>
</dbReference>
<dbReference type="InterPro" id="IPR009057">
    <property type="entry name" value="Homeodomain-like_sf"/>
</dbReference>
<gene>
    <name evidence="4" type="ORF">JOM49_006017</name>
</gene>
<proteinExistence type="predicted"/>
<dbReference type="InterPro" id="IPR001647">
    <property type="entry name" value="HTH_TetR"/>
</dbReference>
<evidence type="ECO:0000313" key="5">
    <source>
        <dbReference type="Proteomes" id="UP000741013"/>
    </source>
</evidence>
<evidence type="ECO:0000313" key="4">
    <source>
        <dbReference type="EMBL" id="MBP2184491.1"/>
    </source>
</evidence>
<evidence type="ECO:0000259" key="3">
    <source>
        <dbReference type="PROSITE" id="PS50977"/>
    </source>
</evidence>
<sequence>MPRGVAIPEVRQQLFAAVEQVVVRDGPGKLSGRAITGEAGVATGLLYAHFTDFDDFLAAYAVDRSFLISAAAATLPERAGTGSVTANLGDALLSTPPTTLLTLTRLIASRPRLPGLVRAVLGDRTAGLDAVEKAVAAYLTEERRLGRLAAAADPAALALALVGVLQRVTLTGAPEAEVRARVESVITTLLTSLGGGVQPR</sequence>
<comment type="caution">
    <text evidence="4">The sequence shown here is derived from an EMBL/GenBank/DDBJ whole genome shotgun (WGS) entry which is preliminary data.</text>
</comment>
<dbReference type="InterPro" id="IPR036271">
    <property type="entry name" value="Tet_transcr_reg_TetR-rel_C_sf"/>
</dbReference>
<organism evidence="4 5">
    <name type="scientific">Amycolatopsis magusensis</name>
    <dbReference type="NCBI Taxonomy" id="882444"/>
    <lineage>
        <taxon>Bacteria</taxon>
        <taxon>Bacillati</taxon>
        <taxon>Actinomycetota</taxon>
        <taxon>Actinomycetes</taxon>
        <taxon>Pseudonocardiales</taxon>
        <taxon>Pseudonocardiaceae</taxon>
        <taxon>Amycolatopsis</taxon>
    </lineage>
</organism>
<feature type="domain" description="HTH tetR-type" evidence="3">
    <location>
        <begin position="8"/>
        <end position="68"/>
    </location>
</feature>
<dbReference type="Proteomes" id="UP000741013">
    <property type="component" value="Unassembled WGS sequence"/>
</dbReference>
<dbReference type="RefSeq" id="WP_209667500.1">
    <property type="nucleotide sequence ID" value="NZ_JAGGMS010000001.1"/>
</dbReference>
<dbReference type="SUPFAM" id="SSF46689">
    <property type="entry name" value="Homeodomain-like"/>
    <property type="match status" value="1"/>
</dbReference>
<reference evidence="4 5" key="1">
    <citation type="submission" date="2021-03" db="EMBL/GenBank/DDBJ databases">
        <title>Sequencing the genomes of 1000 actinobacteria strains.</title>
        <authorList>
            <person name="Klenk H.-P."/>
        </authorList>
    </citation>
    <scope>NUCLEOTIDE SEQUENCE [LARGE SCALE GENOMIC DNA]</scope>
    <source>
        <strain evidence="4 5">DSM 45510</strain>
    </source>
</reference>
<keyword evidence="1 2" id="KW-0238">DNA-binding</keyword>
<feature type="DNA-binding region" description="H-T-H motif" evidence="2">
    <location>
        <begin position="31"/>
        <end position="50"/>
    </location>
</feature>
<dbReference type="Gene3D" id="1.10.357.10">
    <property type="entry name" value="Tetracycline Repressor, domain 2"/>
    <property type="match status" value="1"/>
</dbReference>
<protein>
    <submittedName>
        <fullName evidence="4">AcrR family transcriptional regulator</fullName>
    </submittedName>
</protein>
<name>A0ABS4PYI3_9PSEU</name>